<evidence type="ECO:0000256" key="1">
    <source>
        <dbReference type="SAM" id="SignalP"/>
    </source>
</evidence>
<protein>
    <submittedName>
        <fullName evidence="3">Secreted protein</fullName>
    </submittedName>
</protein>
<organism evidence="2 3">
    <name type="scientific">Syphacia muris</name>
    <dbReference type="NCBI Taxonomy" id="451379"/>
    <lineage>
        <taxon>Eukaryota</taxon>
        <taxon>Metazoa</taxon>
        <taxon>Ecdysozoa</taxon>
        <taxon>Nematoda</taxon>
        <taxon>Chromadorea</taxon>
        <taxon>Rhabditida</taxon>
        <taxon>Spirurina</taxon>
        <taxon>Oxyuridomorpha</taxon>
        <taxon>Oxyuroidea</taxon>
        <taxon>Oxyuridae</taxon>
        <taxon>Syphacia</taxon>
    </lineage>
</organism>
<accession>A0A0N5AIZ6</accession>
<evidence type="ECO:0000313" key="3">
    <source>
        <dbReference type="WBParaSite" id="SMUV_0000441001-mRNA-1"/>
    </source>
</evidence>
<keyword evidence="1" id="KW-0732">Signal</keyword>
<dbReference type="WBParaSite" id="SMUV_0000441001-mRNA-1">
    <property type="protein sequence ID" value="SMUV_0000441001-mRNA-1"/>
    <property type="gene ID" value="SMUV_0000441001"/>
</dbReference>
<evidence type="ECO:0000313" key="2">
    <source>
        <dbReference type="Proteomes" id="UP000046393"/>
    </source>
</evidence>
<name>A0A0N5AIZ6_9BILA</name>
<keyword evidence="2" id="KW-1185">Reference proteome</keyword>
<sequence>MQKKLSITFLILLILTTVYSAPTTEKTPGNHTRLLEKFLTHQVAAALKFAQSELHFEIPMCKKMKDLLKLEE</sequence>
<proteinExistence type="predicted"/>
<feature type="chain" id="PRO_5005893117" evidence="1">
    <location>
        <begin position="21"/>
        <end position="72"/>
    </location>
</feature>
<feature type="signal peptide" evidence="1">
    <location>
        <begin position="1"/>
        <end position="20"/>
    </location>
</feature>
<dbReference type="AlphaFoldDB" id="A0A0N5AIZ6"/>
<reference evidence="3" key="1">
    <citation type="submission" date="2017-02" db="UniProtKB">
        <authorList>
            <consortium name="WormBaseParasite"/>
        </authorList>
    </citation>
    <scope>IDENTIFICATION</scope>
</reference>
<dbReference type="Proteomes" id="UP000046393">
    <property type="component" value="Unplaced"/>
</dbReference>